<dbReference type="PANTHER" id="PTHR34387">
    <property type="entry name" value="SLR1258 PROTEIN"/>
    <property type="match status" value="1"/>
</dbReference>
<comment type="caution">
    <text evidence="2">The sequence shown here is derived from an EMBL/GenBank/DDBJ whole genome shotgun (WGS) entry which is preliminary data.</text>
</comment>
<dbReference type="PANTHER" id="PTHR34387:SF1">
    <property type="entry name" value="PERIPLASMIC IMMUNOGENIC PROTEIN"/>
    <property type="match status" value="1"/>
</dbReference>
<gene>
    <name evidence="2" type="ORF">A2607_01840</name>
</gene>
<organism evidence="2 3">
    <name type="scientific">Candidatus Vogelbacteria bacterium RIFOXYD1_FULL_42_15</name>
    <dbReference type="NCBI Taxonomy" id="1802437"/>
    <lineage>
        <taxon>Bacteria</taxon>
        <taxon>Candidatus Vogeliibacteriota</taxon>
    </lineage>
</organism>
<evidence type="ECO:0000256" key="1">
    <source>
        <dbReference type="SAM" id="Phobius"/>
    </source>
</evidence>
<dbReference type="Gene3D" id="3.30.70.2970">
    <property type="entry name" value="Protein of unknown function (DUF541), domain 2"/>
    <property type="match status" value="1"/>
</dbReference>
<dbReference type="GO" id="GO:0006974">
    <property type="term" value="P:DNA damage response"/>
    <property type="evidence" value="ECO:0007669"/>
    <property type="project" value="TreeGrafter"/>
</dbReference>
<dbReference type="EMBL" id="MHTI01000012">
    <property type="protein sequence ID" value="OHA60005.1"/>
    <property type="molecule type" value="Genomic_DNA"/>
</dbReference>
<evidence type="ECO:0008006" key="4">
    <source>
        <dbReference type="Google" id="ProtNLM"/>
    </source>
</evidence>
<accession>A0A1G2QHF2</accession>
<keyword evidence="1" id="KW-0472">Membrane</keyword>
<dbReference type="InterPro" id="IPR052022">
    <property type="entry name" value="26kDa_periplasmic_antigen"/>
</dbReference>
<keyword evidence="1" id="KW-1133">Transmembrane helix</keyword>
<keyword evidence="1" id="KW-0812">Transmembrane</keyword>
<dbReference type="Gene3D" id="3.30.110.170">
    <property type="entry name" value="Protein of unknown function (DUF541), domain 1"/>
    <property type="match status" value="1"/>
</dbReference>
<sequence>MNKEEKIKMIVTGIKALALIVGAVGVFIYADAYAKSTALNSPAITITGIGKVIAKPDVARFSYSIKTEGGKDITKSKKDNDDRSNKIVAFLKKQGVPKEDIKTTGYSMEPRYQSYACGNRGVVSIGLATSGGSAGAPTFGLAEPQPCPPADIVGYSFNNTVEVTVRDFEQKNLGTLLSGVVTNGANNVSQLRFELDDPAGARLLAKAEAIAKAKIEAKRLAKESGISLGRILAIDEYGSPIPMYAKSLGLGMGGDAMVAESAPAIEAGSQEIEVTVNVRYALK</sequence>
<evidence type="ECO:0000313" key="3">
    <source>
        <dbReference type="Proteomes" id="UP000178481"/>
    </source>
</evidence>
<dbReference type="Proteomes" id="UP000178481">
    <property type="component" value="Unassembled WGS sequence"/>
</dbReference>
<reference evidence="2 3" key="1">
    <citation type="journal article" date="2016" name="Nat. Commun.">
        <title>Thousands of microbial genomes shed light on interconnected biogeochemical processes in an aquifer system.</title>
        <authorList>
            <person name="Anantharaman K."/>
            <person name="Brown C.T."/>
            <person name="Hug L.A."/>
            <person name="Sharon I."/>
            <person name="Castelle C.J."/>
            <person name="Probst A.J."/>
            <person name="Thomas B.C."/>
            <person name="Singh A."/>
            <person name="Wilkins M.J."/>
            <person name="Karaoz U."/>
            <person name="Brodie E.L."/>
            <person name="Williams K.H."/>
            <person name="Hubbard S.S."/>
            <person name="Banfield J.F."/>
        </authorList>
    </citation>
    <scope>NUCLEOTIDE SEQUENCE [LARGE SCALE GENOMIC DNA]</scope>
</reference>
<dbReference type="AlphaFoldDB" id="A0A1G2QHF2"/>
<proteinExistence type="predicted"/>
<dbReference type="Pfam" id="PF04402">
    <property type="entry name" value="SIMPL"/>
    <property type="match status" value="1"/>
</dbReference>
<protein>
    <recommendedName>
        <fullName evidence="4">DUF541 domain-containing protein</fullName>
    </recommendedName>
</protein>
<dbReference type="InterPro" id="IPR007497">
    <property type="entry name" value="SIMPL/DUF541"/>
</dbReference>
<name>A0A1G2QHF2_9BACT</name>
<evidence type="ECO:0000313" key="2">
    <source>
        <dbReference type="EMBL" id="OHA60005.1"/>
    </source>
</evidence>
<feature type="transmembrane region" description="Helical" evidence="1">
    <location>
        <begin position="12"/>
        <end position="30"/>
    </location>
</feature>